<dbReference type="eggNOG" id="KOG4012">
    <property type="taxonomic scope" value="Eukaryota"/>
</dbReference>
<dbReference type="EMBL" id="CM001206">
    <property type="protein sequence ID" value="EGP83557.1"/>
    <property type="molecule type" value="Genomic_DNA"/>
</dbReference>
<dbReference type="PRINTS" id="PR00624">
    <property type="entry name" value="HISTONEH5"/>
</dbReference>
<dbReference type="RefSeq" id="XP_003848581.1">
    <property type="nucleotide sequence ID" value="XM_003848533.1"/>
</dbReference>
<dbReference type="GO" id="GO:0003677">
    <property type="term" value="F:DNA binding"/>
    <property type="evidence" value="ECO:0007669"/>
    <property type="project" value="UniProtKB-KW"/>
</dbReference>
<dbReference type="Gene3D" id="1.10.10.10">
    <property type="entry name" value="Winged helix-like DNA-binding domain superfamily/Winged helix DNA-binding domain"/>
    <property type="match status" value="1"/>
</dbReference>
<gene>
    <name evidence="6" type="ORF">MYCGRDRAFT_82615</name>
</gene>
<feature type="non-terminal residue" evidence="6">
    <location>
        <position position="1"/>
    </location>
</feature>
<dbReference type="AlphaFoldDB" id="F9XN88"/>
<dbReference type="InterPro" id="IPR036388">
    <property type="entry name" value="WH-like_DNA-bd_sf"/>
</dbReference>
<dbReference type="HOGENOM" id="CLU_052897_0_2_1"/>
<proteinExistence type="inferred from homology"/>
<accession>F9XN88</accession>
<dbReference type="GO" id="GO:0000786">
    <property type="term" value="C:nucleosome"/>
    <property type="evidence" value="ECO:0007669"/>
    <property type="project" value="InterPro"/>
</dbReference>
<evidence type="ECO:0000256" key="1">
    <source>
        <dbReference type="ARBA" id="ARBA00020833"/>
    </source>
</evidence>
<dbReference type="GO" id="GO:0030527">
    <property type="term" value="F:structural constituent of chromatin"/>
    <property type="evidence" value="ECO:0007669"/>
    <property type="project" value="InterPro"/>
</dbReference>
<dbReference type="CDD" id="cd00073">
    <property type="entry name" value="H15"/>
    <property type="match status" value="1"/>
</dbReference>
<dbReference type="GO" id="GO:0005634">
    <property type="term" value="C:nucleus"/>
    <property type="evidence" value="ECO:0007669"/>
    <property type="project" value="UniProtKB-SubCell"/>
</dbReference>
<feature type="domain" description="H15" evidence="5">
    <location>
        <begin position="1"/>
        <end position="70"/>
    </location>
</feature>
<evidence type="ECO:0000256" key="2">
    <source>
        <dbReference type="ARBA" id="ARBA00023125"/>
    </source>
</evidence>
<name>F9XN88_ZYMTI</name>
<dbReference type="STRING" id="336722.F9XN88"/>
<evidence type="ECO:0000256" key="3">
    <source>
        <dbReference type="RuleBase" id="RU003894"/>
    </source>
</evidence>
<evidence type="ECO:0000313" key="6">
    <source>
        <dbReference type="EMBL" id="EGP83557.1"/>
    </source>
</evidence>
<feature type="region of interest" description="Disordered" evidence="4">
    <location>
        <begin position="51"/>
        <end position="154"/>
    </location>
</feature>
<dbReference type="KEGG" id="ztr:MYCGRDRAFT_82615"/>
<protein>
    <recommendedName>
        <fullName evidence="1">Histone H1</fullName>
    </recommendedName>
</protein>
<feature type="compositionally biased region" description="Low complexity" evidence="4">
    <location>
        <begin position="83"/>
        <end position="138"/>
    </location>
</feature>
<dbReference type="InterPro" id="IPR005819">
    <property type="entry name" value="H1/H5"/>
</dbReference>
<dbReference type="GO" id="GO:0006334">
    <property type="term" value="P:nucleosome assembly"/>
    <property type="evidence" value="ECO:0007669"/>
    <property type="project" value="InterPro"/>
</dbReference>
<dbReference type="Pfam" id="PF00538">
    <property type="entry name" value="Linker_histone"/>
    <property type="match status" value="1"/>
</dbReference>
<dbReference type="GeneID" id="13396502"/>
<dbReference type="InterPro" id="IPR036390">
    <property type="entry name" value="WH_DNA-bd_sf"/>
</dbReference>
<keyword evidence="3" id="KW-0158">Chromosome</keyword>
<dbReference type="SUPFAM" id="SSF46785">
    <property type="entry name" value="Winged helix' DNA-binding domain"/>
    <property type="match status" value="1"/>
</dbReference>
<reference evidence="6 7" key="1">
    <citation type="journal article" date="2011" name="PLoS Genet.">
        <title>Finished genome of the fungal wheat pathogen Mycosphaerella graminicola reveals dispensome structure, chromosome plasticity, and stealth pathogenesis.</title>
        <authorList>
            <person name="Goodwin S.B."/>
            <person name="Ben M'barek S."/>
            <person name="Dhillon B."/>
            <person name="Wittenberg A.H.J."/>
            <person name="Crane C.F."/>
            <person name="Hane J.K."/>
            <person name="Foster A.J."/>
            <person name="Van der Lee T.A.J."/>
            <person name="Grimwood J."/>
            <person name="Aerts A."/>
            <person name="Antoniw J."/>
            <person name="Bailey A."/>
            <person name="Bluhm B."/>
            <person name="Bowler J."/>
            <person name="Bristow J."/>
            <person name="van der Burgt A."/>
            <person name="Canto-Canche B."/>
            <person name="Churchill A.C.L."/>
            <person name="Conde-Ferraez L."/>
            <person name="Cools H.J."/>
            <person name="Coutinho P.M."/>
            <person name="Csukai M."/>
            <person name="Dehal P."/>
            <person name="De Wit P."/>
            <person name="Donzelli B."/>
            <person name="van de Geest H.C."/>
            <person name="van Ham R.C.H.J."/>
            <person name="Hammond-Kosack K.E."/>
            <person name="Henrissat B."/>
            <person name="Kilian A."/>
            <person name="Kobayashi A.K."/>
            <person name="Koopmann E."/>
            <person name="Kourmpetis Y."/>
            <person name="Kuzniar A."/>
            <person name="Lindquist E."/>
            <person name="Lombard V."/>
            <person name="Maliepaard C."/>
            <person name="Martins N."/>
            <person name="Mehrabi R."/>
            <person name="Nap J.P.H."/>
            <person name="Ponomarenko A."/>
            <person name="Rudd J.J."/>
            <person name="Salamov A."/>
            <person name="Schmutz J."/>
            <person name="Schouten H.J."/>
            <person name="Shapiro H."/>
            <person name="Stergiopoulos I."/>
            <person name="Torriani S.F.F."/>
            <person name="Tu H."/>
            <person name="de Vries R.P."/>
            <person name="Waalwijk C."/>
            <person name="Ware S.B."/>
            <person name="Wiebenga A."/>
            <person name="Zwiers L.-H."/>
            <person name="Oliver R.P."/>
            <person name="Grigoriev I.V."/>
            <person name="Kema G.H.J."/>
        </authorList>
    </citation>
    <scope>NUCLEOTIDE SEQUENCE [LARGE SCALE GENOMIC DNA]</scope>
    <source>
        <strain evidence="7">CBS 115943 / IPO323</strain>
    </source>
</reference>
<dbReference type="OMA" id="MISECIA"/>
<organism evidence="6 7">
    <name type="scientific">Zymoseptoria tritici (strain CBS 115943 / IPO323)</name>
    <name type="common">Speckled leaf blotch fungus</name>
    <name type="synonym">Septoria tritici</name>
    <dbReference type="NCBI Taxonomy" id="336722"/>
    <lineage>
        <taxon>Eukaryota</taxon>
        <taxon>Fungi</taxon>
        <taxon>Dikarya</taxon>
        <taxon>Ascomycota</taxon>
        <taxon>Pezizomycotina</taxon>
        <taxon>Dothideomycetes</taxon>
        <taxon>Dothideomycetidae</taxon>
        <taxon>Mycosphaerellales</taxon>
        <taxon>Mycosphaerellaceae</taxon>
        <taxon>Zymoseptoria</taxon>
    </lineage>
</organism>
<comment type="similarity">
    <text evidence="3">Belongs to the histone H1/H5 family.</text>
</comment>
<evidence type="ECO:0000256" key="4">
    <source>
        <dbReference type="SAM" id="MobiDB-lite"/>
    </source>
</evidence>
<sequence>MIKEAIISLKERSGSSRQALKKYVQANNSHLAGVTDASFTSNFNKALTKGAETGVFDRPKGPSGPVKLAGGAKKAAEPKPKTAKAPAAAKKATTAAKPAAAKKTTAAKKAPAAKKTAAAKKAPAAKKTATKTATKSKANTSKVRKTPAAAPAVV</sequence>
<keyword evidence="3" id="KW-0539">Nucleus</keyword>
<dbReference type="OrthoDB" id="1110759at2759"/>
<dbReference type="InterPro" id="IPR005818">
    <property type="entry name" value="Histone_H1/H5_H15"/>
</dbReference>
<comment type="subcellular location">
    <subcellularLocation>
        <location evidence="3">Nucleus</location>
    </subcellularLocation>
</comment>
<evidence type="ECO:0000259" key="5">
    <source>
        <dbReference type="PROSITE" id="PS51504"/>
    </source>
</evidence>
<dbReference type="Proteomes" id="UP000008062">
    <property type="component" value="Chromosome 11"/>
</dbReference>
<keyword evidence="7" id="KW-1185">Reference proteome</keyword>
<dbReference type="SMART" id="SM00526">
    <property type="entry name" value="H15"/>
    <property type="match status" value="1"/>
</dbReference>
<keyword evidence="2 3" id="KW-0238">DNA-binding</keyword>
<dbReference type="InParanoid" id="F9XN88"/>
<evidence type="ECO:0000313" key="7">
    <source>
        <dbReference type="Proteomes" id="UP000008062"/>
    </source>
</evidence>
<dbReference type="PROSITE" id="PS51504">
    <property type="entry name" value="H15"/>
    <property type="match status" value="1"/>
</dbReference>